<gene>
    <name evidence="8" type="ORF">OT_ostta15g00120</name>
</gene>
<protein>
    <recommendedName>
        <fullName evidence="3">lipoyl(octanoyl) transferase</fullName>
        <ecNumber evidence="3">2.3.1.181</ecNumber>
    </recommendedName>
</protein>
<dbReference type="KEGG" id="ota:OT_ostta15g00120"/>
<reference evidence="8 9" key="2">
    <citation type="journal article" date="2014" name="BMC Genomics">
        <title>An improved genome of the model marine alga Ostreococcus tauri unfolds by assessing Illumina de novo assemblies.</title>
        <authorList>
            <person name="Blanc-Mathieu R."/>
            <person name="Verhelst B."/>
            <person name="Derelle E."/>
            <person name="Rombauts S."/>
            <person name="Bouget F.Y."/>
            <person name="Carre I."/>
            <person name="Chateau A."/>
            <person name="Eyre-Walker A."/>
            <person name="Grimsley N."/>
            <person name="Moreau H."/>
            <person name="Piegu B."/>
            <person name="Rivals E."/>
            <person name="Schackwitz W."/>
            <person name="Van de Peer Y."/>
            <person name="Piganeau G."/>
        </authorList>
    </citation>
    <scope>NUCLEOTIDE SEQUENCE [LARGE SCALE GENOMIC DNA]</scope>
    <source>
        <strain evidence="9">OTTH 0595 / CCAP 157/2 / RCC745</strain>
    </source>
</reference>
<evidence type="ECO:0000259" key="7">
    <source>
        <dbReference type="PROSITE" id="PS51733"/>
    </source>
</evidence>
<feature type="region of interest" description="Disordered" evidence="6">
    <location>
        <begin position="1"/>
        <end position="55"/>
    </location>
</feature>
<dbReference type="Pfam" id="PF21948">
    <property type="entry name" value="LplA-B_cat"/>
    <property type="match status" value="1"/>
</dbReference>
<organism evidence="8 9">
    <name type="scientific">Ostreococcus tauri</name>
    <name type="common">Marine green alga</name>
    <dbReference type="NCBI Taxonomy" id="70448"/>
    <lineage>
        <taxon>Eukaryota</taxon>
        <taxon>Viridiplantae</taxon>
        <taxon>Chlorophyta</taxon>
        <taxon>Mamiellophyceae</taxon>
        <taxon>Mamiellales</taxon>
        <taxon>Bathycoccaceae</taxon>
        <taxon>Ostreococcus</taxon>
    </lineage>
</organism>
<dbReference type="GO" id="GO:0009249">
    <property type="term" value="P:protein lipoylation"/>
    <property type="evidence" value="ECO:0007669"/>
    <property type="project" value="InterPro"/>
</dbReference>
<dbReference type="InterPro" id="IPR020605">
    <property type="entry name" value="Octanoyltransferase_CS"/>
</dbReference>
<dbReference type="EMBL" id="CAID01000015">
    <property type="protein sequence ID" value="CEG01651.1"/>
    <property type="molecule type" value="Genomic_DNA"/>
</dbReference>
<keyword evidence="9" id="KW-1185">Reference proteome</keyword>
<feature type="compositionally biased region" description="Acidic residues" evidence="6">
    <location>
        <begin position="43"/>
        <end position="52"/>
    </location>
</feature>
<dbReference type="PANTHER" id="PTHR10993:SF7">
    <property type="entry name" value="LIPOYLTRANSFERASE 2, MITOCHONDRIAL-RELATED"/>
    <property type="match status" value="1"/>
</dbReference>
<evidence type="ECO:0000256" key="3">
    <source>
        <dbReference type="ARBA" id="ARBA00012334"/>
    </source>
</evidence>
<dbReference type="PANTHER" id="PTHR10993">
    <property type="entry name" value="OCTANOYLTRANSFERASE"/>
    <property type="match status" value="1"/>
</dbReference>
<evidence type="ECO:0000256" key="4">
    <source>
        <dbReference type="ARBA" id="ARBA00022679"/>
    </source>
</evidence>
<comment type="caution">
    <text evidence="8">The sequence shown here is derived from an EMBL/GenBank/DDBJ whole genome shotgun (WGS) entry which is preliminary data.</text>
</comment>
<keyword evidence="8" id="KW-0436">Ligase</keyword>
<dbReference type="InterPro" id="IPR004143">
    <property type="entry name" value="BPL_LPL_catalytic"/>
</dbReference>
<feature type="domain" description="BPL/LPL catalytic" evidence="7">
    <location>
        <begin position="90"/>
        <end position="301"/>
    </location>
</feature>
<dbReference type="FunCoup" id="A0A096PAI0">
    <property type="interactions" value="314"/>
</dbReference>
<dbReference type="Proteomes" id="UP000009170">
    <property type="component" value="Unassembled WGS sequence"/>
</dbReference>
<keyword evidence="5" id="KW-0012">Acyltransferase</keyword>
<reference evidence="9" key="1">
    <citation type="journal article" date="2006" name="Proc. Natl. Acad. Sci. U.S.A.">
        <title>Genome analysis of the smallest free-living eukaryote Ostreococcus tauri unveils many unique features.</title>
        <authorList>
            <person name="Derelle E."/>
            <person name="Ferraz C."/>
            <person name="Rombauts S."/>
            <person name="Rouze P."/>
            <person name="Worden A.Z."/>
            <person name="Robbens S."/>
            <person name="Partensky F."/>
            <person name="Degroeve S."/>
            <person name="Echeynie S."/>
            <person name="Cooke R."/>
            <person name="Saeys Y."/>
            <person name="Wuyts J."/>
            <person name="Jabbari K."/>
            <person name="Bowler C."/>
            <person name="Panaud O."/>
            <person name="Piegu B."/>
            <person name="Ball S.G."/>
            <person name="Ral J.-P."/>
            <person name="Bouget F.-Y."/>
            <person name="Piganeau G."/>
            <person name="De Baets B."/>
            <person name="Picard A."/>
            <person name="Delseny M."/>
            <person name="Demaille J."/>
            <person name="Van de Peer Y."/>
            <person name="Moreau H."/>
        </authorList>
    </citation>
    <scope>NUCLEOTIDE SEQUENCE [LARGE SCALE GENOMIC DNA]</scope>
    <source>
        <strain evidence="9">OTTH 0595 / CCAP 157/2 / RCC745</strain>
    </source>
</reference>
<evidence type="ECO:0000256" key="1">
    <source>
        <dbReference type="ARBA" id="ARBA00004821"/>
    </source>
</evidence>
<dbReference type="PROSITE" id="PS01313">
    <property type="entry name" value="LIPB"/>
    <property type="match status" value="1"/>
</dbReference>
<evidence type="ECO:0000313" key="8">
    <source>
        <dbReference type="EMBL" id="CEG01651.1"/>
    </source>
</evidence>
<sequence length="319" mass="35188">MPRASSRARASTRCDRASGTSRRRRLQRARARRRDVPGATETRDDDDDDDDDDARRPCVVYDVSRALTAYDDVWAWQRGFVHAALRQSTDRWRDVAILCAHPPTVTLGAGSVEAHVKFNLDAPPDGFEVRRCERGGEATYHGPGQLVLYPILNLGADGRARDLRAYTSALEEVALRAMIELGCDASKCHRIDGLTGAWCDGHKLAAVGVRARRWITYHGVALNVCPDLSHFAVVVPCGIDDRPVGSVAQILRGEEGVVSSAFAARVPETRAPMSTRERDELTRRAADAVIRAFADVFHVDVDRRSRAPTPREIDALDLA</sequence>
<dbReference type="SUPFAM" id="SSF55681">
    <property type="entry name" value="Class II aaRS and biotin synthetases"/>
    <property type="match status" value="1"/>
</dbReference>
<dbReference type="NCBIfam" id="TIGR00214">
    <property type="entry name" value="lipB"/>
    <property type="match status" value="1"/>
</dbReference>
<dbReference type="GeneID" id="9834815"/>
<dbReference type="GO" id="GO:0016874">
    <property type="term" value="F:ligase activity"/>
    <property type="evidence" value="ECO:0007669"/>
    <property type="project" value="UniProtKB-KW"/>
</dbReference>
<dbReference type="UniPathway" id="UPA00538">
    <property type="reaction ID" value="UER00592"/>
</dbReference>
<dbReference type="RefSeq" id="XP_003074519.1">
    <property type="nucleotide sequence ID" value="XM_003074472.1"/>
</dbReference>
<accession>A0A096PAI0</accession>
<name>A0A096PAI0_OSTTA</name>
<evidence type="ECO:0000256" key="2">
    <source>
        <dbReference type="ARBA" id="ARBA00007907"/>
    </source>
</evidence>
<dbReference type="CDD" id="cd16444">
    <property type="entry name" value="LipB"/>
    <property type="match status" value="1"/>
</dbReference>
<evidence type="ECO:0000256" key="5">
    <source>
        <dbReference type="ARBA" id="ARBA00023315"/>
    </source>
</evidence>
<evidence type="ECO:0000256" key="6">
    <source>
        <dbReference type="SAM" id="MobiDB-lite"/>
    </source>
</evidence>
<dbReference type="STRING" id="70448.A0A096PAI0"/>
<comment type="similarity">
    <text evidence="2">Belongs to the LipB family.</text>
</comment>
<dbReference type="Gene3D" id="3.30.930.10">
    <property type="entry name" value="Bira Bifunctional Protein, Domain 2"/>
    <property type="match status" value="1"/>
</dbReference>
<dbReference type="GO" id="GO:0033819">
    <property type="term" value="F:lipoyl(octanoyl) transferase activity"/>
    <property type="evidence" value="ECO:0007669"/>
    <property type="project" value="UniProtKB-EC"/>
</dbReference>
<evidence type="ECO:0000313" key="9">
    <source>
        <dbReference type="Proteomes" id="UP000009170"/>
    </source>
</evidence>
<feature type="compositionally biased region" description="Low complexity" evidence="6">
    <location>
        <begin position="1"/>
        <end position="11"/>
    </location>
</feature>
<dbReference type="EC" id="2.3.1.181" evidence="3"/>
<dbReference type="AlphaFoldDB" id="A0A096PAI0"/>
<keyword evidence="4" id="KW-0808">Transferase</keyword>
<proteinExistence type="inferred from homology"/>
<dbReference type="InterPro" id="IPR000544">
    <property type="entry name" value="Octanoyltransferase"/>
</dbReference>
<feature type="compositionally biased region" description="Basic residues" evidence="6">
    <location>
        <begin position="21"/>
        <end position="33"/>
    </location>
</feature>
<comment type="pathway">
    <text evidence="1">Protein modification; protein lipoylation via endogenous pathway; protein N(6)-(lipoyl)lysine from octanoyl-[acyl-carrier-protein]: step 1/2.</text>
</comment>
<dbReference type="InParanoid" id="A0A096PAI0"/>
<dbReference type="PROSITE" id="PS51733">
    <property type="entry name" value="BPL_LPL_CATALYTIC"/>
    <property type="match status" value="1"/>
</dbReference>
<dbReference type="InterPro" id="IPR045864">
    <property type="entry name" value="aa-tRNA-synth_II/BPL/LPL"/>
</dbReference>
<dbReference type="HAMAP" id="MF_00013">
    <property type="entry name" value="LipB"/>
    <property type="match status" value="1"/>
</dbReference>
<dbReference type="OrthoDB" id="19908at2759"/>